<evidence type="ECO:0000259" key="2">
    <source>
        <dbReference type="Pfam" id="PF00440"/>
    </source>
</evidence>
<dbReference type="EMBL" id="BAABIC010000012">
    <property type="protein sequence ID" value="GAA4695586.1"/>
    <property type="molecule type" value="Genomic_DNA"/>
</dbReference>
<evidence type="ECO:0000256" key="1">
    <source>
        <dbReference type="ARBA" id="ARBA00023125"/>
    </source>
</evidence>
<dbReference type="Pfam" id="PF00440">
    <property type="entry name" value="TetR_N"/>
    <property type="match status" value="1"/>
</dbReference>
<dbReference type="Proteomes" id="UP001500325">
    <property type="component" value="Unassembled WGS sequence"/>
</dbReference>
<dbReference type="InterPro" id="IPR001647">
    <property type="entry name" value="HTH_TetR"/>
</dbReference>
<dbReference type="RefSeq" id="WP_345381803.1">
    <property type="nucleotide sequence ID" value="NZ_BAABIC010000012.1"/>
</dbReference>
<comment type="caution">
    <text evidence="3">The sequence shown here is derived from an EMBL/GenBank/DDBJ whole genome shotgun (WGS) entry which is preliminary data.</text>
</comment>
<dbReference type="InterPro" id="IPR009057">
    <property type="entry name" value="Homeodomain-like_sf"/>
</dbReference>
<name>A0ABP8WUM3_9PSEU</name>
<keyword evidence="4" id="KW-1185">Reference proteome</keyword>
<dbReference type="Gene3D" id="1.10.357.10">
    <property type="entry name" value="Tetracycline Repressor, domain 2"/>
    <property type="match status" value="1"/>
</dbReference>
<organism evidence="3 4">
    <name type="scientific">Pseudonocardia yuanmonensis</name>
    <dbReference type="NCBI Taxonomy" id="1095914"/>
    <lineage>
        <taxon>Bacteria</taxon>
        <taxon>Bacillati</taxon>
        <taxon>Actinomycetota</taxon>
        <taxon>Actinomycetes</taxon>
        <taxon>Pseudonocardiales</taxon>
        <taxon>Pseudonocardiaceae</taxon>
        <taxon>Pseudonocardia</taxon>
    </lineage>
</organism>
<dbReference type="SUPFAM" id="SSF46689">
    <property type="entry name" value="Homeodomain-like"/>
    <property type="match status" value="1"/>
</dbReference>
<gene>
    <name evidence="3" type="ORF">GCM10023215_36750</name>
</gene>
<evidence type="ECO:0000313" key="3">
    <source>
        <dbReference type="EMBL" id="GAA4695586.1"/>
    </source>
</evidence>
<keyword evidence="1" id="KW-0238">DNA-binding</keyword>
<proteinExistence type="predicted"/>
<accession>A0ABP8WUM3</accession>
<evidence type="ECO:0000313" key="4">
    <source>
        <dbReference type="Proteomes" id="UP001500325"/>
    </source>
</evidence>
<sequence length="235" mass="25685">MTDTDTRSDGRVDAKGDTRSRLLDAAEALFAERGSESVSLREIGRAAGARNVIAAQYWFTDRDGLIRALIDRHRPEIEAARHALLDGYETAFADGPDGTAGDADARLAALAGALVRPSAVKLDQGASGAGYLRTVADLLTRPEPQTEPLGYDVEGGSILRWRALLEPLLDPDAVVLHRRFHVIRFVDVELAQRARAPGRRDHRLFVSQLVDSAAGLLGARVSEETRRLRAERSER</sequence>
<feature type="domain" description="HTH tetR-type" evidence="2">
    <location>
        <begin position="22"/>
        <end position="49"/>
    </location>
</feature>
<protein>
    <recommendedName>
        <fullName evidence="2">HTH tetR-type domain-containing protein</fullName>
    </recommendedName>
</protein>
<reference evidence="4" key="1">
    <citation type="journal article" date="2019" name="Int. J. Syst. Evol. Microbiol.">
        <title>The Global Catalogue of Microorganisms (GCM) 10K type strain sequencing project: providing services to taxonomists for standard genome sequencing and annotation.</title>
        <authorList>
            <consortium name="The Broad Institute Genomics Platform"/>
            <consortium name="The Broad Institute Genome Sequencing Center for Infectious Disease"/>
            <person name="Wu L."/>
            <person name="Ma J."/>
        </authorList>
    </citation>
    <scope>NUCLEOTIDE SEQUENCE [LARGE SCALE GENOMIC DNA]</scope>
    <source>
        <strain evidence="4">JCM 18055</strain>
    </source>
</reference>